<feature type="compositionally biased region" description="Low complexity" evidence="1">
    <location>
        <begin position="133"/>
        <end position="145"/>
    </location>
</feature>
<comment type="caution">
    <text evidence="2">The sequence shown here is derived from an EMBL/GenBank/DDBJ whole genome shotgun (WGS) entry which is preliminary data.</text>
</comment>
<proteinExistence type="predicted"/>
<protein>
    <recommendedName>
        <fullName evidence="4">Zinc knuckle CX2CX4HX4C</fullName>
    </recommendedName>
</protein>
<accession>A0A2U1P5U9</accession>
<evidence type="ECO:0000256" key="1">
    <source>
        <dbReference type="SAM" id="MobiDB-lite"/>
    </source>
</evidence>
<dbReference type="EMBL" id="PKPP01001626">
    <property type="protein sequence ID" value="PWA81144.1"/>
    <property type="molecule type" value="Genomic_DNA"/>
</dbReference>
<gene>
    <name evidence="2" type="ORF">CTI12_AA189710</name>
</gene>
<dbReference type="OrthoDB" id="1751950at2759"/>
<dbReference type="Proteomes" id="UP000245207">
    <property type="component" value="Unassembled WGS sequence"/>
</dbReference>
<dbReference type="PANTHER" id="PTHR31286:SF99">
    <property type="entry name" value="DUF4283 DOMAIN-CONTAINING PROTEIN"/>
    <property type="match status" value="1"/>
</dbReference>
<evidence type="ECO:0000313" key="3">
    <source>
        <dbReference type="Proteomes" id="UP000245207"/>
    </source>
</evidence>
<evidence type="ECO:0000313" key="2">
    <source>
        <dbReference type="EMBL" id="PWA81144.1"/>
    </source>
</evidence>
<feature type="compositionally biased region" description="Basic and acidic residues" evidence="1">
    <location>
        <begin position="101"/>
        <end position="111"/>
    </location>
</feature>
<dbReference type="InterPro" id="IPR040256">
    <property type="entry name" value="At4g02000-like"/>
</dbReference>
<feature type="region of interest" description="Disordered" evidence="1">
    <location>
        <begin position="76"/>
        <end position="176"/>
    </location>
</feature>
<reference evidence="2 3" key="1">
    <citation type="journal article" date="2018" name="Mol. Plant">
        <title>The genome of Artemisia annua provides insight into the evolution of Asteraceae family and artemisinin biosynthesis.</title>
        <authorList>
            <person name="Shen Q."/>
            <person name="Zhang L."/>
            <person name="Liao Z."/>
            <person name="Wang S."/>
            <person name="Yan T."/>
            <person name="Shi P."/>
            <person name="Liu M."/>
            <person name="Fu X."/>
            <person name="Pan Q."/>
            <person name="Wang Y."/>
            <person name="Lv Z."/>
            <person name="Lu X."/>
            <person name="Zhang F."/>
            <person name="Jiang W."/>
            <person name="Ma Y."/>
            <person name="Chen M."/>
            <person name="Hao X."/>
            <person name="Li L."/>
            <person name="Tang Y."/>
            <person name="Lv G."/>
            <person name="Zhou Y."/>
            <person name="Sun X."/>
            <person name="Brodelius P.E."/>
            <person name="Rose J.K.C."/>
            <person name="Tang K."/>
        </authorList>
    </citation>
    <scope>NUCLEOTIDE SEQUENCE [LARGE SCALE GENOMIC DNA]</scope>
    <source>
        <strain evidence="3">cv. Huhao1</strain>
        <tissue evidence="2">Leaf</tissue>
    </source>
</reference>
<organism evidence="2 3">
    <name type="scientific">Artemisia annua</name>
    <name type="common">Sweet wormwood</name>
    <dbReference type="NCBI Taxonomy" id="35608"/>
    <lineage>
        <taxon>Eukaryota</taxon>
        <taxon>Viridiplantae</taxon>
        <taxon>Streptophyta</taxon>
        <taxon>Embryophyta</taxon>
        <taxon>Tracheophyta</taxon>
        <taxon>Spermatophyta</taxon>
        <taxon>Magnoliopsida</taxon>
        <taxon>eudicotyledons</taxon>
        <taxon>Gunneridae</taxon>
        <taxon>Pentapetalae</taxon>
        <taxon>asterids</taxon>
        <taxon>campanulids</taxon>
        <taxon>Asterales</taxon>
        <taxon>Asteraceae</taxon>
        <taxon>Asteroideae</taxon>
        <taxon>Anthemideae</taxon>
        <taxon>Artemisiinae</taxon>
        <taxon>Artemisia</taxon>
    </lineage>
</organism>
<evidence type="ECO:0008006" key="4">
    <source>
        <dbReference type="Google" id="ProtNLM"/>
    </source>
</evidence>
<dbReference type="AlphaFoldDB" id="A0A2U1P5U9"/>
<feature type="compositionally biased region" description="Basic and acidic residues" evidence="1">
    <location>
        <begin position="76"/>
        <end position="89"/>
    </location>
</feature>
<sequence>MDRITTFMCEKAYGRASFARVLIEVDASQELVEHVEVCYKSLGKSMNLKVEYTWKPPHCNNCMVFGHEDRTCSKREVPVKESNEADKVSGENTGKMNDNNNKGEEWKEVKKYGNNGASTSRNMGQQSNGGRGSSNSSGRGGLNQRNGREGNNGRYVPVEGNGNSKGNNNKGKEIAKSNEVMKNQAKQQNDINMKDSFNVLANEGMNEVEVGSDEWVQMRSKIDLACDLGMQIVEEEKSR</sequence>
<feature type="compositionally biased region" description="Polar residues" evidence="1">
    <location>
        <begin position="90"/>
        <end position="100"/>
    </location>
</feature>
<feature type="compositionally biased region" description="Low complexity" evidence="1">
    <location>
        <begin position="160"/>
        <end position="169"/>
    </location>
</feature>
<keyword evidence="3" id="KW-1185">Reference proteome</keyword>
<dbReference type="PANTHER" id="PTHR31286">
    <property type="entry name" value="GLYCINE-RICH CELL WALL STRUCTURAL PROTEIN 1.8-LIKE"/>
    <property type="match status" value="1"/>
</dbReference>
<name>A0A2U1P5U9_ARTAN</name>